<keyword evidence="3" id="KW-0539">Nucleus</keyword>
<dbReference type="GO" id="GO:0000462">
    <property type="term" value="P:maturation of SSU-rRNA from tricistronic rRNA transcript (SSU-rRNA, 5.8S rRNA, LSU-rRNA)"/>
    <property type="evidence" value="ECO:0007669"/>
    <property type="project" value="InterPro"/>
</dbReference>
<dbReference type="OrthoDB" id="18703at2759"/>
<evidence type="ECO:0000256" key="2">
    <source>
        <dbReference type="ARBA" id="ARBA00011022"/>
    </source>
</evidence>
<feature type="region of interest" description="Disordered" evidence="4">
    <location>
        <begin position="118"/>
        <end position="140"/>
    </location>
</feature>
<evidence type="ECO:0000256" key="1">
    <source>
        <dbReference type="ARBA" id="ARBA00004604"/>
    </source>
</evidence>
<comment type="subcellular location">
    <subcellularLocation>
        <location evidence="1">Nucleus</location>
        <location evidence="1">Nucleolus</location>
    </subcellularLocation>
</comment>
<organism evidence="5 6">
    <name type="scientific">Dorcoceras hygrometricum</name>
    <dbReference type="NCBI Taxonomy" id="472368"/>
    <lineage>
        <taxon>Eukaryota</taxon>
        <taxon>Viridiplantae</taxon>
        <taxon>Streptophyta</taxon>
        <taxon>Embryophyta</taxon>
        <taxon>Tracheophyta</taxon>
        <taxon>Spermatophyta</taxon>
        <taxon>Magnoliopsida</taxon>
        <taxon>eudicotyledons</taxon>
        <taxon>Gunneridae</taxon>
        <taxon>Pentapetalae</taxon>
        <taxon>asterids</taxon>
        <taxon>lamiids</taxon>
        <taxon>Lamiales</taxon>
        <taxon>Gesneriaceae</taxon>
        <taxon>Didymocarpoideae</taxon>
        <taxon>Trichosporeae</taxon>
        <taxon>Loxocarpinae</taxon>
        <taxon>Dorcoceras</taxon>
    </lineage>
</organism>
<sequence length="140" mass="16442">MGKTSSRSDTRTRAERKFEKKLHFYESVRSSVARKAITKAKQKKRSRTKKMKVYDMSLLSEYLPELKAPQESRPTEFKLNNKKRNSLVLKESNKLKTVINHPNFQSDPLGSIFQHLLNTQPAMNEKPKRRKVKLGKRKQK</sequence>
<dbReference type="InterPro" id="IPR028160">
    <property type="entry name" value="Slx9-like"/>
</dbReference>
<dbReference type="PANTHER" id="PTHR31109">
    <property type="entry name" value="PROTEIN FAM207A"/>
    <property type="match status" value="1"/>
</dbReference>
<dbReference type="GO" id="GO:0030688">
    <property type="term" value="C:preribosome, small subunit precursor"/>
    <property type="evidence" value="ECO:0007669"/>
    <property type="project" value="InterPro"/>
</dbReference>
<evidence type="ECO:0000256" key="3">
    <source>
        <dbReference type="ARBA" id="ARBA00023242"/>
    </source>
</evidence>
<dbReference type="Pfam" id="PF15341">
    <property type="entry name" value="SLX9"/>
    <property type="match status" value="1"/>
</dbReference>
<dbReference type="AlphaFoldDB" id="A0A2Z6ZZF3"/>
<keyword evidence="6" id="KW-1185">Reference proteome</keyword>
<name>A0A2Z6ZZF3_9LAMI</name>
<protein>
    <submittedName>
        <fullName evidence="5">Ribosome biogenesis protein slx9-like</fullName>
    </submittedName>
</protein>
<dbReference type="EMBL" id="KV020331">
    <property type="protein sequence ID" value="KZV14617.1"/>
    <property type="molecule type" value="Genomic_DNA"/>
</dbReference>
<evidence type="ECO:0000313" key="5">
    <source>
        <dbReference type="EMBL" id="KZV14617.1"/>
    </source>
</evidence>
<gene>
    <name evidence="5" type="ORF">F511_41399</name>
</gene>
<dbReference type="Proteomes" id="UP000250235">
    <property type="component" value="Unassembled WGS sequence"/>
</dbReference>
<comment type="similarity">
    <text evidence="2">Belongs to the SLX9 family.</text>
</comment>
<accession>A0A2Z6ZZF3</accession>
<dbReference type="PANTHER" id="PTHR31109:SF2">
    <property type="entry name" value="RIBOSOME BIOGENESIS PROTEIN SLX9 HOMOLOG"/>
    <property type="match status" value="1"/>
</dbReference>
<reference evidence="5 6" key="1">
    <citation type="journal article" date="2015" name="Proc. Natl. Acad. Sci. U.S.A.">
        <title>The resurrection genome of Boea hygrometrica: A blueprint for survival of dehydration.</title>
        <authorList>
            <person name="Xiao L."/>
            <person name="Yang G."/>
            <person name="Zhang L."/>
            <person name="Yang X."/>
            <person name="Zhao S."/>
            <person name="Ji Z."/>
            <person name="Zhou Q."/>
            <person name="Hu M."/>
            <person name="Wang Y."/>
            <person name="Chen M."/>
            <person name="Xu Y."/>
            <person name="Jin H."/>
            <person name="Xiao X."/>
            <person name="Hu G."/>
            <person name="Bao F."/>
            <person name="Hu Y."/>
            <person name="Wan P."/>
            <person name="Li L."/>
            <person name="Deng X."/>
            <person name="Kuang T."/>
            <person name="Xiang C."/>
            <person name="Zhu J.K."/>
            <person name="Oliver M.J."/>
            <person name="He Y."/>
        </authorList>
    </citation>
    <scope>NUCLEOTIDE SEQUENCE [LARGE SCALE GENOMIC DNA]</scope>
    <source>
        <strain evidence="6">cv. XS01</strain>
    </source>
</reference>
<proteinExistence type="inferred from homology"/>
<feature type="compositionally biased region" description="Basic residues" evidence="4">
    <location>
        <begin position="127"/>
        <end position="140"/>
    </location>
</feature>
<dbReference type="GO" id="GO:0005730">
    <property type="term" value="C:nucleolus"/>
    <property type="evidence" value="ECO:0007669"/>
    <property type="project" value="UniProtKB-SubCell"/>
</dbReference>
<evidence type="ECO:0000313" key="6">
    <source>
        <dbReference type="Proteomes" id="UP000250235"/>
    </source>
</evidence>
<dbReference type="GO" id="GO:0030686">
    <property type="term" value="C:90S preribosome"/>
    <property type="evidence" value="ECO:0007669"/>
    <property type="project" value="InterPro"/>
</dbReference>
<evidence type="ECO:0000256" key="4">
    <source>
        <dbReference type="SAM" id="MobiDB-lite"/>
    </source>
</evidence>